<evidence type="ECO:0000313" key="5">
    <source>
        <dbReference type="Proteomes" id="UP000533269"/>
    </source>
</evidence>
<dbReference type="Pfam" id="PF00196">
    <property type="entry name" value="GerE"/>
    <property type="match status" value="1"/>
</dbReference>
<dbReference type="SMART" id="SM00421">
    <property type="entry name" value="HTH_LUXR"/>
    <property type="match status" value="1"/>
</dbReference>
<name>A0A7W4XXY8_KINRA</name>
<proteinExistence type="predicted"/>
<dbReference type="RefSeq" id="WP_183391735.1">
    <property type="nucleotide sequence ID" value="NZ_JACHVY010000002.1"/>
</dbReference>
<evidence type="ECO:0000259" key="3">
    <source>
        <dbReference type="PROSITE" id="PS50043"/>
    </source>
</evidence>
<keyword evidence="2" id="KW-0067">ATP-binding</keyword>
<dbReference type="GO" id="GO:0005524">
    <property type="term" value="F:ATP binding"/>
    <property type="evidence" value="ECO:0007669"/>
    <property type="project" value="UniProtKB-KW"/>
</dbReference>
<evidence type="ECO:0000313" key="4">
    <source>
        <dbReference type="EMBL" id="MBB2901744.1"/>
    </source>
</evidence>
<evidence type="ECO:0000256" key="2">
    <source>
        <dbReference type="ARBA" id="ARBA00022840"/>
    </source>
</evidence>
<dbReference type="InterPro" id="IPR000792">
    <property type="entry name" value="Tscrpt_reg_LuxR_C"/>
</dbReference>
<protein>
    <submittedName>
        <fullName evidence="4">DNA-binding CsgD family transcriptional regulator</fullName>
    </submittedName>
</protein>
<organism evidence="4 5">
    <name type="scientific">Kineococcus radiotolerans</name>
    <dbReference type="NCBI Taxonomy" id="131568"/>
    <lineage>
        <taxon>Bacteria</taxon>
        <taxon>Bacillati</taxon>
        <taxon>Actinomycetota</taxon>
        <taxon>Actinomycetes</taxon>
        <taxon>Kineosporiales</taxon>
        <taxon>Kineosporiaceae</taxon>
        <taxon>Kineococcus</taxon>
    </lineage>
</organism>
<dbReference type="PROSITE" id="PS00622">
    <property type="entry name" value="HTH_LUXR_1"/>
    <property type="match status" value="1"/>
</dbReference>
<dbReference type="EMBL" id="JACHVY010000002">
    <property type="protein sequence ID" value="MBB2901744.1"/>
    <property type="molecule type" value="Genomic_DNA"/>
</dbReference>
<dbReference type="InterPro" id="IPR027417">
    <property type="entry name" value="P-loop_NTPase"/>
</dbReference>
<dbReference type="InterPro" id="IPR011990">
    <property type="entry name" value="TPR-like_helical_dom_sf"/>
</dbReference>
<dbReference type="SUPFAM" id="SSF52540">
    <property type="entry name" value="P-loop containing nucleoside triphosphate hydrolases"/>
    <property type="match status" value="1"/>
</dbReference>
<reference evidence="4 5" key="1">
    <citation type="submission" date="2020-08" db="EMBL/GenBank/DDBJ databases">
        <title>The Agave Microbiome: Exploring the role of microbial communities in plant adaptations to desert environments.</title>
        <authorList>
            <person name="Partida-Martinez L.P."/>
        </authorList>
    </citation>
    <scope>NUCLEOTIDE SEQUENCE [LARGE SCALE GENOMIC DNA]</scope>
    <source>
        <strain evidence="4 5">AS2.23</strain>
    </source>
</reference>
<dbReference type="PANTHER" id="PTHR16305">
    <property type="entry name" value="TESTICULAR SOLUBLE ADENYLYL CYCLASE"/>
    <property type="match status" value="1"/>
</dbReference>
<keyword evidence="4" id="KW-0238">DNA-binding</keyword>
<dbReference type="SUPFAM" id="SSF48452">
    <property type="entry name" value="TPR-like"/>
    <property type="match status" value="1"/>
</dbReference>
<dbReference type="Gene3D" id="3.40.50.300">
    <property type="entry name" value="P-loop containing nucleotide triphosphate hydrolases"/>
    <property type="match status" value="1"/>
</dbReference>
<dbReference type="GO" id="GO:0005737">
    <property type="term" value="C:cytoplasm"/>
    <property type="evidence" value="ECO:0007669"/>
    <property type="project" value="TreeGrafter"/>
</dbReference>
<dbReference type="AlphaFoldDB" id="A0A7W4XXY8"/>
<accession>A0A7W4XXY8</accession>
<dbReference type="SUPFAM" id="SSF46894">
    <property type="entry name" value="C-terminal effector domain of the bipartite response regulators"/>
    <property type="match status" value="1"/>
</dbReference>
<dbReference type="GO" id="GO:0004016">
    <property type="term" value="F:adenylate cyclase activity"/>
    <property type="evidence" value="ECO:0007669"/>
    <property type="project" value="TreeGrafter"/>
</dbReference>
<dbReference type="InterPro" id="IPR041664">
    <property type="entry name" value="AAA_16"/>
</dbReference>
<reference evidence="4 5" key="2">
    <citation type="submission" date="2020-08" db="EMBL/GenBank/DDBJ databases">
        <authorList>
            <person name="Partida-Martinez L."/>
            <person name="Huntemann M."/>
            <person name="Clum A."/>
            <person name="Wang J."/>
            <person name="Palaniappan K."/>
            <person name="Ritter S."/>
            <person name="Chen I.-M."/>
            <person name="Stamatis D."/>
            <person name="Reddy T."/>
            <person name="O'Malley R."/>
            <person name="Daum C."/>
            <person name="Shapiro N."/>
            <person name="Ivanova N."/>
            <person name="Kyrpides N."/>
            <person name="Woyke T."/>
        </authorList>
    </citation>
    <scope>NUCLEOTIDE SEQUENCE [LARGE SCALE GENOMIC DNA]</scope>
    <source>
        <strain evidence="4 5">AS2.23</strain>
    </source>
</reference>
<gene>
    <name evidence="4" type="ORF">FHR75_002559</name>
</gene>
<feature type="domain" description="HTH luxR-type" evidence="3">
    <location>
        <begin position="868"/>
        <end position="933"/>
    </location>
</feature>
<dbReference type="PANTHER" id="PTHR16305:SF35">
    <property type="entry name" value="TRANSCRIPTIONAL ACTIVATOR DOMAIN"/>
    <property type="match status" value="1"/>
</dbReference>
<dbReference type="Pfam" id="PF13191">
    <property type="entry name" value="AAA_16"/>
    <property type="match status" value="1"/>
</dbReference>
<dbReference type="GO" id="GO:0006355">
    <property type="term" value="P:regulation of DNA-templated transcription"/>
    <property type="evidence" value="ECO:0007669"/>
    <property type="project" value="InterPro"/>
</dbReference>
<dbReference type="InterPro" id="IPR016032">
    <property type="entry name" value="Sig_transdc_resp-reg_C-effctor"/>
</dbReference>
<sequence>MNRLHGRDHELRRAAEVLAGTRRSGGTGLLTVEGAPGIGKSTFLRAVAALARQQGYRVGSGSAEESSRMLPLTTLLSALRSGPEPLLSEGDFAELGGLYDRQPWLVERLADALAVPAAHGPVLVLLDDVQWSDQLSVVALRVVLGRLARQPVCWVLAGRPDPGGALDRVAGAARHLVTVSRLTLGPLDADAVEGLAREELGGEPDPALRRLLARAGGHPLLVSSLLAGWRPGPGGTDPAPAAAGAALPHQLILAVRHQLSTLPPGAVELLRTGSVLGRRFTLADVSEVTRQPAARLMAPLEEAVRAGLLHEDGDGVAFRHDLVRQAVHDDLPVSLRAAVHRDIAAVMTRQRRPAAHVAPHVLGQWPRSGAVAATPEERRAAADVLRAAAGEIARATPAAAADLLQRALDLLPPDSPERLDVGLEALTAAAAGLQVEAAAELGRTLLRGTTTAGDAARVWWHLARPLRALSADEELQRGTAQALAALPPGDDAASAPARLRLRAVHAQASSRGPDGAAAAEEARGVLQDALRLEDTAAAEAALVALAEAAAWQGRHHEALVPAREARLRHGGPPRSAEIAALTGLERYDEARALLAEAAEVHRSDAWETLPEHAWRRALLELYAGRTSLAQVEAEHLLRLGEDFEEFALYRAEAHCVLARIVGTRGDTATGRRHVEAARALLAPRNVWQRLTLHVVDGRLAEGAGDDRAAVAAFSRALDLRREHALLGAGPDYDSAPQIVRVALRAGAPALAEDAAANAAGYAERNPGVPGIQGIALHARALVDGDVDRLGEAVRVLATGPRVPVHSVAAGDLAALLAVARRRAEAVEAWRRASAALAAWGASTVIVDPRALALRPRDGRAEPAGGTRPVSGWGALTGAERRVAERAGRGGTNRSIAEELGVSPHTVSTHLRAVFGKLGINSRVQLAHVVATRPDAGELTRSRP</sequence>
<dbReference type="CDD" id="cd06170">
    <property type="entry name" value="LuxR_C_like"/>
    <property type="match status" value="1"/>
</dbReference>
<dbReference type="GO" id="GO:0003677">
    <property type="term" value="F:DNA binding"/>
    <property type="evidence" value="ECO:0007669"/>
    <property type="project" value="UniProtKB-KW"/>
</dbReference>
<dbReference type="Proteomes" id="UP000533269">
    <property type="component" value="Unassembled WGS sequence"/>
</dbReference>
<dbReference type="Gene3D" id="1.10.10.10">
    <property type="entry name" value="Winged helix-like DNA-binding domain superfamily/Winged helix DNA-binding domain"/>
    <property type="match status" value="1"/>
</dbReference>
<dbReference type="PROSITE" id="PS50043">
    <property type="entry name" value="HTH_LUXR_2"/>
    <property type="match status" value="1"/>
</dbReference>
<dbReference type="InterPro" id="IPR036388">
    <property type="entry name" value="WH-like_DNA-bd_sf"/>
</dbReference>
<dbReference type="PRINTS" id="PR00038">
    <property type="entry name" value="HTHLUXR"/>
</dbReference>
<keyword evidence="1" id="KW-0547">Nucleotide-binding</keyword>
<evidence type="ECO:0000256" key="1">
    <source>
        <dbReference type="ARBA" id="ARBA00022741"/>
    </source>
</evidence>
<comment type="caution">
    <text evidence="4">The sequence shown here is derived from an EMBL/GenBank/DDBJ whole genome shotgun (WGS) entry which is preliminary data.</text>
</comment>